<comment type="similarity">
    <text evidence="8">Belongs to the DyP-type peroxidase family.</text>
</comment>
<protein>
    <submittedName>
        <fullName evidence="11">Peroxidase</fullName>
    </submittedName>
</protein>
<gene>
    <name evidence="11" type="ORF">SCNU_19697</name>
</gene>
<evidence type="ECO:0000256" key="3">
    <source>
        <dbReference type="ARBA" id="ARBA00022617"/>
    </source>
</evidence>
<evidence type="ECO:0000256" key="5">
    <source>
        <dbReference type="ARBA" id="ARBA00022729"/>
    </source>
</evidence>
<dbReference type="AlphaFoldDB" id="F1YPS8"/>
<evidence type="ECO:0000256" key="7">
    <source>
        <dbReference type="ARBA" id="ARBA00023004"/>
    </source>
</evidence>
<evidence type="ECO:0000313" key="12">
    <source>
        <dbReference type="Proteomes" id="UP000035065"/>
    </source>
</evidence>
<dbReference type="GO" id="GO:0020037">
    <property type="term" value="F:heme binding"/>
    <property type="evidence" value="ECO:0007669"/>
    <property type="project" value="InterPro"/>
</dbReference>
<evidence type="ECO:0000256" key="1">
    <source>
        <dbReference type="ARBA" id="ARBA00001970"/>
    </source>
</evidence>
<dbReference type="PROSITE" id="PS51404">
    <property type="entry name" value="DYP_PEROXIDASE"/>
    <property type="match status" value="1"/>
</dbReference>
<comment type="cofactor">
    <cofactor evidence="1">
        <name>heme b</name>
        <dbReference type="ChEBI" id="CHEBI:60344"/>
    </cofactor>
</comment>
<dbReference type="GO" id="GO:0046872">
    <property type="term" value="F:metal ion binding"/>
    <property type="evidence" value="ECO:0007669"/>
    <property type="project" value="UniProtKB-KW"/>
</dbReference>
<evidence type="ECO:0000313" key="11">
    <source>
        <dbReference type="EMBL" id="EGD53298.1"/>
    </source>
</evidence>
<keyword evidence="5" id="KW-0732">Signal</keyword>
<feature type="domain" description="Dyp-type peroxidase C-terminal" evidence="10">
    <location>
        <begin position="209"/>
        <end position="386"/>
    </location>
</feature>
<dbReference type="InterPro" id="IPR011008">
    <property type="entry name" value="Dimeric_a/b-barrel"/>
</dbReference>
<feature type="domain" description="Dyp-type peroxidase N-terminal" evidence="9">
    <location>
        <begin position="56"/>
        <end position="199"/>
    </location>
</feature>
<keyword evidence="3" id="KW-0349">Heme</keyword>
<sequence>MTPERTGRISRRTLLAGGAGLAGVGIGAAAGGVGRELTPPDPAAGSYLTPFYGDHQSGITTPGQAHAQFIGLDLVDPTDVATLAGVLRLWTQDASRLTQGAPSLSDTEPELGTRPTGLTVTIGVGDRIFRAPALAPHRPSWLKPLPPFAIDRLDPRWGQTDLLLQIGSDDPVALAHATRMLTASVRRSVRVRWVQRGFRNSPGMTSGTMRNLFGQVDGTVQPASATHDDLLWDDGSEQSWMAGGTSLVLRRIAMHMDTWEALDRRGRELSTGRTLDNGAPLTGAEEFDEPDFTATRGGIPVIPASSHIARAHRRSDAEQFLRRGFNYDDPPEPGGDDTSNSGLIFAAYQRNPLTQYVPVQQRLAEHDDLNEWTTPIGSSVYAILPGAGESRPLGASLFAAAGRGRGGA</sequence>
<dbReference type="Pfam" id="PF20628">
    <property type="entry name" value="Dyp_perox_C"/>
    <property type="match status" value="1"/>
</dbReference>
<dbReference type="eggNOG" id="COG2837">
    <property type="taxonomic scope" value="Bacteria"/>
</dbReference>
<dbReference type="GO" id="GO:0005829">
    <property type="term" value="C:cytosol"/>
    <property type="evidence" value="ECO:0007669"/>
    <property type="project" value="TreeGrafter"/>
</dbReference>
<proteinExistence type="inferred from homology"/>
<dbReference type="RefSeq" id="WP_009681117.1">
    <property type="nucleotide sequence ID" value="NZ_AEUD01000028.1"/>
</dbReference>
<dbReference type="InterPro" id="IPR006314">
    <property type="entry name" value="Dyp_peroxidase"/>
</dbReference>
<evidence type="ECO:0000256" key="8">
    <source>
        <dbReference type="ARBA" id="ARBA00025737"/>
    </source>
</evidence>
<evidence type="ECO:0000256" key="6">
    <source>
        <dbReference type="ARBA" id="ARBA00023002"/>
    </source>
</evidence>
<evidence type="ECO:0000259" key="10">
    <source>
        <dbReference type="Pfam" id="PF20628"/>
    </source>
</evidence>
<dbReference type="GO" id="GO:0004601">
    <property type="term" value="F:peroxidase activity"/>
    <property type="evidence" value="ECO:0007669"/>
    <property type="project" value="UniProtKB-KW"/>
</dbReference>
<evidence type="ECO:0000259" key="9">
    <source>
        <dbReference type="Pfam" id="PF04261"/>
    </source>
</evidence>
<keyword evidence="2 11" id="KW-0575">Peroxidase</keyword>
<keyword evidence="6" id="KW-0560">Oxidoreductase</keyword>
<keyword evidence="12" id="KW-1185">Reference proteome</keyword>
<dbReference type="STRING" id="644548.SCNU_19697"/>
<name>F1YPS8_9ACTN</name>
<dbReference type="InterPro" id="IPR006311">
    <property type="entry name" value="TAT_signal"/>
</dbReference>
<dbReference type="SUPFAM" id="SSF54909">
    <property type="entry name" value="Dimeric alpha+beta barrel"/>
    <property type="match status" value="1"/>
</dbReference>
<dbReference type="PANTHER" id="PTHR30521">
    <property type="entry name" value="DEFERROCHELATASE/PEROXIDASE"/>
    <property type="match status" value="1"/>
</dbReference>
<dbReference type="PROSITE" id="PS51318">
    <property type="entry name" value="TAT"/>
    <property type="match status" value="1"/>
</dbReference>
<comment type="caution">
    <text evidence="11">The sequence shown here is derived from an EMBL/GenBank/DDBJ whole genome shotgun (WGS) entry which is preliminary data.</text>
</comment>
<evidence type="ECO:0000256" key="2">
    <source>
        <dbReference type="ARBA" id="ARBA00022559"/>
    </source>
</evidence>
<dbReference type="InterPro" id="IPR048328">
    <property type="entry name" value="Dyp_perox_C"/>
</dbReference>
<evidence type="ECO:0000256" key="4">
    <source>
        <dbReference type="ARBA" id="ARBA00022723"/>
    </source>
</evidence>
<accession>F1YPS8</accession>
<keyword evidence="4" id="KW-0479">Metal-binding</keyword>
<dbReference type="EMBL" id="AEUD01000028">
    <property type="protein sequence ID" value="EGD53298.1"/>
    <property type="molecule type" value="Genomic_DNA"/>
</dbReference>
<organism evidence="11 12">
    <name type="scientific">Gordonia neofelifaecis NRRL B-59395</name>
    <dbReference type="NCBI Taxonomy" id="644548"/>
    <lineage>
        <taxon>Bacteria</taxon>
        <taxon>Bacillati</taxon>
        <taxon>Actinomycetota</taxon>
        <taxon>Actinomycetes</taxon>
        <taxon>Mycobacteriales</taxon>
        <taxon>Gordoniaceae</taxon>
        <taxon>Gordonia</taxon>
    </lineage>
</organism>
<dbReference type="InterPro" id="IPR048327">
    <property type="entry name" value="Dyp_perox_N"/>
</dbReference>
<dbReference type="NCBIfam" id="TIGR01413">
    <property type="entry name" value="Dyp_perox_fam"/>
    <property type="match status" value="1"/>
</dbReference>
<dbReference type="Pfam" id="PF04261">
    <property type="entry name" value="Dyp_perox_N"/>
    <property type="match status" value="1"/>
</dbReference>
<dbReference type="Proteomes" id="UP000035065">
    <property type="component" value="Unassembled WGS sequence"/>
</dbReference>
<dbReference type="OrthoDB" id="9781066at2"/>
<reference evidence="11 12" key="1">
    <citation type="journal article" date="2011" name="J. Bacteriol.">
        <title>Draft Genome Sequence of Gordonia neofelifaecis NRRL B-59395, a Cholesterol-Degrading Actinomycete.</title>
        <authorList>
            <person name="Ge F."/>
            <person name="Li W."/>
            <person name="Chen G."/>
            <person name="Liu Y."/>
            <person name="Zhang G."/>
            <person name="Yong B."/>
            <person name="Wang Q."/>
            <person name="Wang N."/>
            <person name="Huang Z."/>
            <person name="Li W."/>
            <person name="Wang J."/>
            <person name="Wu C."/>
            <person name="Xie Q."/>
            <person name="Liu G."/>
        </authorList>
    </citation>
    <scope>NUCLEOTIDE SEQUENCE [LARGE SCALE GENOMIC DNA]</scope>
    <source>
        <strain evidence="11 12">NRRL B-59395</strain>
    </source>
</reference>
<dbReference type="PANTHER" id="PTHR30521:SF4">
    <property type="entry name" value="DEFERROCHELATASE"/>
    <property type="match status" value="1"/>
</dbReference>
<keyword evidence="7" id="KW-0408">Iron</keyword>